<evidence type="ECO:0000313" key="4">
    <source>
        <dbReference type="EMBL" id="CAB3259219.1"/>
    </source>
</evidence>
<dbReference type="PANTHER" id="PTHR46093">
    <property type="entry name" value="ACYL-COA-BINDING DOMAIN-CONTAINING PROTEIN 5"/>
    <property type="match status" value="1"/>
</dbReference>
<name>A0A6F9DGE0_9ASCI</name>
<gene>
    <name evidence="4" type="primary">Klhdc1</name>
</gene>
<keyword evidence="1" id="KW-0880">Kelch repeat</keyword>
<keyword evidence="2" id="KW-0677">Repeat</keyword>
<evidence type="ECO:0000256" key="2">
    <source>
        <dbReference type="ARBA" id="ARBA00022737"/>
    </source>
</evidence>
<reference evidence="4" key="1">
    <citation type="submission" date="2020-04" db="EMBL/GenBank/DDBJ databases">
        <authorList>
            <person name="Neveu A P."/>
        </authorList>
    </citation>
    <scope>NUCLEOTIDE SEQUENCE</scope>
    <source>
        <tissue evidence="4">Whole embryo</tissue>
    </source>
</reference>
<dbReference type="PANTHER" id="PTHR46093:SF16">
    <property type="entry name" value="MULTIPLE EGF-LIKE-DOMAINS 8"/>
    <property type="match status" value="1"/>
</dbReference>
<evidence type="ECO:0000256" key="1">
    <source>
        <dbReference type="ARBA" id="ARBA00022441"/>
    </source>
</evidence>
<dbReference type="AlphaFoldDB" id="A0A6F9DGE0"/>
<protein>
    <submittedName>
        <fullName evidence="4">Kelch domain-containing protein 1-like</fullName>
    </submittedName>
</protein>
<accession>A0A6F9DGE0</accession>
<dbReference type="SMART" id="SM00612">
    <property type="entry name" value="Kelch"/>
    <property type="match status" value="2"/>
</dbReference>
<dbReference type="InterPro" id="IPR006652">
    <property type="entry name" value="Kelch_1"/>
</dbReference>
<dbReference type="InterPro" id="IPR015915">
    <property type="entry name" value="Kelch-typ_b-propeller"/>
</dbReference>
<dbReference type="Pfam" id="PF24681">
    <property type="entry name" value="Kelch_KLHDC2_KLHL20_DRC7"/>
    <property type="match status" value="2"/>
</dbReference>
<feature type="compositionally biased region" description="Polar residues" evidence="3">
    <location>
        <begin position="414"/>
        <end position="426"/>
    </location>
</feature>
<proteinExistence type="evidence at transcript level"/>
<feature type="region of interest" description="Disordered" evidence="3">
    <location>
        <begin position="390"/>
        <end position="426"/>
    </location>
</feature>
<organism evidence="4">
    <name type="scientific">Phallusia mammillata</name>
    <dbReference type="NCBI Taxonomy" id="59560"/>
    <lineage>
        <taxon>Eukaryota</taxon>
        <taxon>Metazoa</taxon>
        <taxon>Chordata</taxon>
        <taxon>Tunicata</taxon>
        <taxon>Ascidiacea</taxon>
        <taxon>Phlebobranchia</taxon>
        <taxon>Ascidiidae</taxon>
        <taxon>Phallusia</taxon>
    </lineage>
</organism>
<dbReference type="EMBL" id="LR786238">
    <property type="protein sequence ID" value="CAB3259219.1"/>
    <property type="molecule type" value="mRNA"/>
</dbReference>
<evidence type="ECO:0000256" key="3">
    <source>
        <dbReference type="SAM" id="MobiDB-lite"/>
    </source>
</evidence>
<dbReference type="SUPFAM" id="SSF117281">
    <property type="entry name" value="Kelch motif"/>
    <property type="match status" value="2"/>
</dbReference>
<sequence length="426" mass="47176">MGNENSTAGQFGKKINNDIVIKWRKVTAECQFGAREGQAVCAHGSKLYAFGGVMFLKDQSGDGGQDVETNDLLVFDSKTKKWQQEKCLGEVPSQRSGSCMTTAGNCLYMFGGLSQLCGWMNDLYKFNLETKHWRKIETSLAPSPRDKVLSVGVGGKVYVFGGFGPAPVEDEASVLEDIDENDEEYEDMEEEELQEMRMQNAANFTWSNELFVFDTAAEKWSLLSPSDAMIPTARAAHSLDYLKSEDDQEFLYVFGGRDSVARQNDLWRFNLSTNTWESCENKGCKPQPRSFHASVMVKNRLIIHGGRGVSNQHFSDFNIYDTSSNEWFQPEAQSDKDVEPPAVGLHSLCVINDEVYLFGGSSDLDPATGTCTKIYNDLYTIETKDILSGGAVKEPESTEAESVPSMLNLKPAANSDSGKNEILSSS</sequence>
<dbReference type="Gene3D" id="2.120.10.80">
    <property type="entry name" value="Kelch-type beta propeller"/>
    <property type="match status" value="2"/>
</dbReference>